<feature type="non-terminal residue" evidence="2">
    <location>
        <position position="79"/>
    </location>
</feature>
<dbReference type="Proteomes" id="UP000476281">
    <property type="component" value="Unassembled WGS sequence"/>
</dbReference>
<gene>
    <name evidence="2" type="ORF">F9C29_36840</name>
</gene>
<accession>A0A6L3X4S1</accession>
<protein>
    <recommendedName>
        <fullName evidence="1">DUF2264 domain-containing protein</fullName>
    </recommendedName>
</protein>
<dbReference type="EMBL" id="WBSZ01003090">
    <property type="protein sequence ID" value="KAB2414516.1"/>
    <property type="molecule type" value="Genomic_DNA"/>
</dbReference>
<evidence type="ECO:0000313" key="2">
    <source>
        <dbReference type="EMBL" id="KAB2414516.1"/>
    </source>
</evidence>
<proteinExistence type="predicted"/>
<name>A0A6L3X4S1_9ENTR</name>
<dbReference type="InterPro" id="IPR049237">
    <property type="entry name" value="DUF2264_C"/>
</dbReference>
<evidence type="ECO:0000259" key="1">
    <source>
        <dbReference type="Pfam" id="PF20938"/>
    </source>
</evidence>
<organism evidence="2 3">
    <name type="scientific">Enterobacter hormaechei</name>
    <dbReference type="NCBI Taxonomy" id="158836"/>
    <lineage>
        <taxon>Bacteria</taxon>
        <taxon>Pseudomonadati</taxon>
        <taxon>Pseudomonadota</taxon>
        <taxon>Gammaproteobacteria</taxon>
        <taxon>Enterobacterales</taxon>
        <taxon>Enterobacteriaceae</taxon>
        <taxon>Enterobacter</taxon>
        <taxon>Enterobacter cloacae complex</taxon>
    </lineage>
</organism>
<sequence length="79" mass="9039">QILMHSKDSQHVVMLTAGQLELNNYGNTEAKYTKFAYSSRFGFTLERGRFGLKHAACDSMLLLADGDDYFRGRRECEEV</sequence>
<reference evidence="2 3" key="1">
    <citation type="submission" date="2019-09" db="EMBL/GenBank/DDBJ databases">
        <title>Reversal of blaTEM antimicrobial resistance by CRISPR-Cas9 in clinical E. coli and other Enterobacteriaceae strains.</title>
        <authorList>
            <person name="Tagliaferri T."/>
            <person name="Guimaraes N."/>
            <person name="Pereira M."/>
            <person name="Felicori L."/>
            <person name="Horz H.-P."/>
            <person name="Santos S."/>
            <person name="Mendes T."/>
        </authorList>
    </citation>
    <scope>NUCLEOTIDE SEQUENCE [LARGE SCALE GENOMIC DNA]</scope>
    <source>
        <strain evidence="2 3">E2_blaTEM_MG</strain>
    </source>
</reference>
<comment type="caution">
    <text evidence="2">The sequence shown here is derived from an EMBL/GenBank/DDBJ whole genome shotgun (WGS) entry which is preliminary data.</text>
</comment>
<feature type="domain" description="DUF2264" evidence="1">
    <location>
        <begin position="2"/>
        <end position="78"/>
    </location>
</feature>
<evidence type="ECO:0000313" key="3">
    <source>
        <dbReference type="Proteomes" id="UP000476281"/>
    </source>
</evidence>
<feature type="non-terminal residue" evidence="2">
    <location>
        <position position="1"/>
    </location>
</feature>
<dbReference type="AlphaFoldDB" id="A0A6L3X4S1"/>
<dbReference type="Pfam" id="PF20938">
    <property type="entry name" value="DUF2264_C"/>
    <property type="match status" value="1"/>
</dbReference>